<dbReference type="Gene3D" id="2.60.120.10">
    <property type="entry name" value="Jelly Rolls"/>
    <property type="match status" value="1"/>
</dbReference>
<protein>
    <recommendedName>
        <fullName evidence="3">Crp/Fnr family transcriptional regulator</fullName>
    </recommendedName>
</protein>
<dbReference type="InterPro" id="IPR014710">
    <property type="entry name" value="RmlC-like_jellyroll"/>
</dbReference>
<organism evidence="1 2">
    <name type="scientific">Capnocytophaga felis</name>
    <dbReference type="NCBI Taxonomy" id="2267611"/>
    <lineage>
        <taxon>Bacteria</taxon>
        <taxon>Pseudomonadati</taxon>
        <taxon>Bacteroidota</taxon>
        <taxon>Flavobacteriia</taxon>
        <taxon>Flavobacteriales</taxon>
        <taxon>Flavobacteriaceae</taxon>
        <taxon>Capnocytophaga</taxon>
    </lineage>
</organism>
<dbReference type="RefSeq" id="WP_227977358.1">
    <property type="nucleotide sequence ID" value="NZ_BLBC01000011.1"/>
</dbReference>
<accession>A0A5M4BAD1</accession>
<name>A0A5M4BAD1_9FLAO</name>
<dbReference type="EMBL" id="BLBC01000011">
    <property type="protein sequence ID" value="GET46509.1"/>
    <property type="molecule type" value="Genomic_DNA"/>
</dbReference>
<keyword evidence="2" id="KW-1185">Reference proteome</keyword>
<comment type="caution">
    <text evidence="1">The sequence shown here is derived from an EMBL/GenBank/DDBJ whole genome shotgun (WGS) entry which is preliminary data.</text>
</comment>
<sequence length="89" mass="10667">MVFVQKSSENLWIYTKILEKLLVDQLEREQDLLLPSPRERYQRVLKRNPQLFQQIPHRHIAVYLGMTEETFSRLKKNIDANQDLAPPFC</sequence>
<proteinExistence type="predicted"/>
<gene>
    <name evidence="1" type="ORF">RCZ01_18110</name>
</gene>
<evidence type="ECO:0000313" key="1">
    <source>
        <dbReference type="EMBL" id="GET46509.1"/>
    </source>
</evidence>
<reference evidence="2" key="1">
    <citation type="journal article" date="2020" name="Int. J. Syst. Evol. Microbiol.">
        <title>Capnocytophaga felis sp. nov. isolated from the feline oral cavity.</title>
        <authorList>
            <person name="Suzuki M."/>
            <person name="Umeda K."/>
            <person name="Kimura M."/>
            <person name="Imaoka K."/>
            <person name="Morikawa S."/>
            <person name="Maeda K."/>
        </authorList>
    </citation>
    <scope>NUCLEOTIDE SEQUENCE [LARGE SCALE GENOMIC DNA]</scope>
    <source>
        <strain evidence="2">KC07070</strain>
    </source>
</reference>
<dbReference type="Proteomes" id="UP000398217">
    <property type="component" value="Unassembled WGS sequence"/>
</dbReference>
<dbReference type="AlphaFoldDB" id="A0A5M4BAD1"/>
<evidence type="ECO:0008006" key="3">
    <source>
        <dbReference type="Google" id="ProtNLM"/>
    </source>
</evidence>
<evidence type="ECO:0000313" key="2">
    <source>
        <dbReference type="Proteomes" id="UP000398217"/>
    </source>
</evidence>